<dbReference type="InterPro" id="IPR002376">
    <property type="entry name" value="Formyl_transf_N"/>
</dbReference>
<evidence type="ECO:0000313" key="5">
    <source>
        <dbReference type="EMBL" id="KAF0823600.1"/>
    </source>
</evidence>
<dbReference type="InterPro" id="IPR036477">
    <property type="entry name" value="Formyl_transf_N_sf"/>
</dbReference>
<comment type="caution">
    <text evidence="5">The sequence shown here is derived from an EMBL/GenBank/DDBJ whole genome shotgun (WGS) entry which is preliminary data.</text>
</comment>
<dbReference type="PANTHER" id="PTHR42706">
    <property type="entry name" value="FORMYLTETRAHYDROFOLATE DEFORMYLASE"/>
    <property type="match status" value="1"/>
</dbReference>
<dbReference type="AlphaFoldDB" id="A0A380XB90"/>
<dbReference type="Gene3D" id="3.40.50.170">
    <property type="entry name" value="Formyl transferase, N-terminal domain"/>
    <property type="match status" value="1"/>
</dbReference>
<sequence length="328" mass="37391">MDFATPKGSNSQVKGQRRGIKKPPFFCPFYMDGKAVGGIYMNTNVNANRATLLISCPERPGIISTVSNFLLEHNANIVHFDQHTTDPMAGIFFMRIEFDMNHFDESFSKLKEDLPEMAREYSMEWKLSGKGERKRMAIFVSKMDHCLLELLWRWKSKELEVDIPLVISNHPDMREVVEGFGIPYHHVPITPDTKAEAEQKAVELLDGKADFIVLARYMQILSPSFISKYPNRIINIHHSFLPAFVGANPYARAFNRGVKLIGATAHYVTNDLDEGPIIEQDVQRVNHRHTAQDLKIAGRHVERQVLAQAVAWHVEDKVIVHGNKTIVF</sequence>
<gene>
    <name evidence="3" type="primary">purU</name>
    <name evidence="5" type="ORF">KIS1582_2548</name>
</gene>
<dbReference type="InterPro" id="IPR004810">
    <property type="entry name" value="PurU"/>
</dbReference>
<dbReference type="SUPFAM" id="SSF55021">
    <property type="entry name" value="ACT-like"/>
    <property type="match status" value="1"/>
</dbReference>
<dbReference type="InterPro" id="IPR045865">
    <property type="entry name" value="ACT-like_dom_sf"/>
</dbReference>
<dbReference type="Pfam" id="PF00551">
    <property type="entry name" value="Formyl_trans_N"/>
    <property type="match status" value="1"/>
</dbReference>
<evidence type="ECO:0000256" key="3">
    <source>
        <dbReference type="HAMAP-Rule" id="MF_01927"/>
    </source>
</evidence>
<dbReference type="HAMAP" id="MF_01927">
    <property type="entry name" value="PurU"/>
    <property type="match status" value="1"/>
</dbReference>
<dbReference type="NCBIfam" id="TIGR00655">
    <property type="entry name" value="PurU"/>
    <property type="match status" value="1"/>
</dbReference>
<name>A0A380XB90_CYTFI</name>
<keyword evidence="2 3" id="KW-0378">Hydrolase</keyword>
<dbReference type="EMBL" id="VDEM01000027">
    <property type="protein sequence ID" value="KAF0823600.1"/>
    <property type="molecule type" value="Genomic_DNA"/>
</dbReference>
<dbReference type="CDD" id="cd04875">
    <property type="entry name" value="ACT_F4HF-DF"/>
    <property type="match status" value="1"/>
</dbReference>
<dbReference type="GO" id="GO:0008864">
    <property type="term" value="F:formyltetrahydrofolate deformylase activity"/>
    <property type="evidence" value="ECO:0007669"/>
    <property type="project" value="UniProtKB-UniRule"/>
</dbReference>
<dbReference type="NCBIfam" id="NF004684">
    <property type="entry name" value="PRK06027.1"/>
    <property type="match status" value="1"/>
</dbReference>
<dbReference type="Gene3D" id="3.30.70.260">
    <property type="match status" value="1"/>
</dbReference>
<comment type="similarity">
    <text evidence="3">Belongs to the PurU family.</text>
</comment>
<dbReference type="InterPro" id="IPR041729">
    <property type="entry name" value="Formyl-FH4-Hydrolase_C"/>
</dbReference>
<feature type="active site" evidence="3">
    <location>
        <position position="273"/>
    </location>
</feature>
<dbReference type="PANTHER" id="PTHR42706:SF1">
    <property type="entry name" value="FORMYLTETRAHYDROFOLATE DEFORMYLASE 2, MITOCHONDRIAL"/>
    <property type="match status" value="1"/>
</dbReference>
<protein>
    <recommendedName>
        <fullName evidence="3 4">Formyltetrahydrofolate deformylase</fullName>
        <ecNumber evidence="3 4">3.5.1.10</ecNumber>
    </recommendedName>
    <alternativeName>
        <fullName evidence="3">Formyl-FH(4) hydrolase</fullName>
    </alternativeName>
</protein>
<dbReference type="SUPFAM" id="SSF53328">
    <property type="entry name" value="Formyltransferase"/>
    <property type="match status" value="1"/>
</dbReference>
<dbReference type="Proteomes" id="UP000465778">
    <property type="component" value="Unassembled WGS sequence"/>
</dbReference>
<dbReference type="InterPro" id="IPR044074">
    <property type="entry name" value="PurU_ACT"/>
</dbReference>
<dbReference type="PIRSF" id="PIRSF036480">
    <property type="entry name" value="FormyFH4_hydr"/>
    <property type="match status" value="1"/>
</dbReference>
<dbReference type="CDD" id="cd08648">
    <property type="entry name" value="FMT_core_Formyl-FH4-Hydrolase_C"/>
    <property type="match status" value="1"/>
</dbReference>
<comment type="catalytic activity">
    <reaction evidence="3">
        <text>(6R)-10-formyltetrahydrofolate + H2O = (6S)-5,6,7,8-tetrahydrofolate + formate + H(+)</text>
        <dbReference type="Rhea" id="RHEA:19833"/>
        <dbReference type="ChEBI" id="CHEBI:15377"/>
        <dbReference type="ChEBI" id="CHEBI:15378"/>
        <dbReference type="ChEBI" id="CHEBI:15740"/>
        <dbReference type="ChEBI" id="CHEBI:57453"/>
        <dbReference type="ChEBI" id="CHEBI:195366"/>
        <dbReference type="EC" id="3.5.1.10"/>
    </reaction>
</comment>
<dbReference type="InterPro" id="IPR002912">
    <property type="entry name" value="ACT_dom"/>
</dbReference>
<evidence type="ECO:0000256" key="2">
    <source>
        <dbReference type="ARBA" id="ARBA00022801"/>
    </source>
</evidence>
<dbReference type="UniPathway" id="UPA00074">
    <property type="reaction ID" value="UER00170"/>
</dbReference>
<dbReference type="PRINTS" id="PR01575">
    <property type="entry name" value="FFH4HYDRLASE"/>
</dbReference>
<evidence type="ECO:0000256" key="4">
    <source>
        <dbReference type="NCBIfam" id="TIGR00655"/>
    </source>
</evidence>
<organism evidence="5 6">
    <name type="scientific">Cytobacillus firmus</name>
    <name type="common">Bacillus firmus</name>
    <dbReference type="NCBI Taxonomy" id="1399"/>
    <lineage>
        <taxon>Bacteria</taxon>
        <taxon>Bacillati</taxon>
        <taxon>Bacillota</taxon>
        <taxon>Bacilli</taxon>
        <taxon>Bacillales</taxon>
        <taxon>Bacillaceae</taxon>
        <taxon>Cytobacillus</taxon>
    </lineage>
</organism>
<dbReference type="EC" id="3.5.1.10" evidence="3 4"/>
<comment type="function">
    <text evidence="3">Catalyzes the hydrolysis of 10-formyltetrahydrofolate (formyl-FH4) to formate and tetrahydrofolate (FH4).</text>
</comment>
<accession>A0A380XB90</accession>
<evidence type="ECO:0000313" key="6">
    <source>
        <dbReference type="Proteomes" id="UP000465778"/>
    </source>
</evidence>
<dbReference type="PROSITE" id="PS51671">
    <property type="entry name" value="ACT"/>
    <property type="match status" value="1"/>
</dbReference>
<dbReference type="GO" id="GO:0006189">
    <property type="term" value="P:'de novo' IMP biosynthetic process"/>
    <property type="evidence" value="ECO:0007669"/>
    <property type="project" value="UniProtKB-UniRule"/>
</dbReference>
<proteinExistence type="inferred from homology"/>
<comment type="pathway">
    <text evidence="3">Purine metabolism; IMP biosynthesis via de novo pathway; formate from 10-formyl-5,6,7,8-tetrahydrofolate: step 1/1.</text>
</comment>
<evidence type="ECO:0000256" key="1">
    <source>
        <dbReference type="ARBA" id="ARBA00022563"/>
    </source>
</evidence>
<keyword evidence="3" id="KW-0658">Purine biosynthesis</keyword>
<dbReference type="GO" id="GO:0006730">
    <property type="term" value="P:one-carbon metabolic process"/>
    <property type="evidence" value="ECO:0007669"/>
    <property type="project" value="UniProtKB-KW"/>
</dbReference>
<keyword evidence="1 3" id="KW-0554">One-carbon metabolism</keyword>
<dbReference type="Pfam" id="PF01842">
    <property type="entry name" value="ACT"/>
    <property type="match status" value="1"/>
</dbReference>
<reference evidence="5 6" key="1">
    <citation type="journal article" date="2020" name="G3 (Bethesda)">
        <title>Whole Genome Sequencing and Comparative Genomics of Two Nematicidal Bacillus Strains Reveals a Wide Range of Possible Virulence Factors.</title>
        <authorList>
            <person name="Susic N."/>
            <person name="Janezic S."/>
            <person name="Rupnik M."/>
            <person name="Geric Stare B."/>
        </authorList>
    </citation>
    <scope>NUCLEOTIDE SEQUENCE [LARGE SCALE GENOMIC DNA]</scope>
    <source>
        <strain evidence="5 6">I-1582</strain>
    </source>
</reference>